<accession>A0ABN2MYR2</accession>
<dbReference type="Pfam" id="PF13384">
    <property type="entry name" value="HTH_23"/>
    <property type="match status" value="1"/>
</dbReference>
<dbReference type="InterPro" id="IPR036388">
    <property type="entry name" value="WH-like_DNA-bd_sf"/>
</dbReference>
<reference evidence="1 2" key="1">
    <citation type="journal article" date="2019" name="Int. J. Syst. Evol. Microbiol.">
        <title>The Global Catalogue of Microorganisms (GCM) 10K type strain sequencing project: providing services to taxonomists for standard genome sequencing and annotation.</title>
        <authorList>
            <consortium name="The Broad Institute Genomics Platform"/>
            <consortium name="The Broad Institute Genome Sequencing Center for Infectious Disease"/>
            <person name="Wu L."/>
            <person name="Ma J."/>
        </authorList>
    </citation>
    <scope>NUCLEOTIDE SEQUENCE [LARGE SCALE GENOMIC DNA]</scope>
    <source>
        <strain evidence="1 2">JCM 16009</strain>
    </source>
</reference>
<dbReference type="Proteomes" id="UP001500449">
    <property type="component" value="Unassembled WGS sequence"/>
</dbReference>
<dbReference type="InterPro" id="IPR009057">
    <property type="entry name" value="Homeodomain-like_sf"/>
</dbReference>
<comment type="caution">
    <text evidence="1">The sequence shown here is derived from an EMBL/GenBank/DDBJ whole genome shotgun (WGS) entry which is preliminary data.</text>
</comment>
<protein>
    <recommendedName>
        <fullName evidence="3">Homeodomain-like domain-containing protein</fullName>
    </recommendedName>
</protein>
<organism evidence="1 2">
    <name type="scientific">Pseudonocardia ailaonensis</name>
    <dbReference type="NCBI Taxonomy" id="367279"/>
    <lineage>
        <taxon>Bacteria</taxon>
        <taxon>Bacillati</taxon>
        <taxon>Actinomycetota</taxon>
        <taxon>Actinomycetes</taxon>
        <taxon>Pseudonocardiales</taxon>
        <taxon>Pseudonocardiaceae</taxon>
        <taxon>Pseudonocardia</taxon>
    </lineage>
</organism>
<evidence type="ECO:0000313" key="2">
    <source>
        <dbReference type="Proteomes" id="UP001500449"/>
    </source>
</evidence>
<sequence length="71" mass="7783">MEIDMRPYPLARRLRVLHQLGNGVSVSRVARAEGIPTSAVRRWRDSEDAESTVAVTIANGRVTGVSIIPAR</sequence>
<dbReference type="SUPFAM" id="SSF46689">
    <property type="entry name" value="Homeodomain-like"/>
    <property type="match status" value="1"/>
</dbReference>
<dbReference type="Gene3D" id="1.10.10.10">
    <property type="entry name" value="Winged helix-like DNA-binding domain superfamily/Winged helix DNA-binding domain"/>
    <property type="match status" value="1"/>
</dbReference>
<dbReference type="EMBL" id="BAAAQK010000005">
    <property type="protein sequence ID" value="GAA1843847.1"/>
    <property type="molecule type" value="Genomic_DNA"/>
</dbReference>
<gene>
    <name evidence="1" type="ORF">GCM10009836_24010</name>
</gene>
<keyword evidence="2" id="KW-1185">Reference proteome</keyword>
<evidence type="ECO:0000313" key="1">
    <source>
        <dbReference type="EMBL" id="GAA1843847.1"/>
    </source>
</evidence>
<proteinExistence type="predicted"/>
<evidence type="ECO:0008006" key="3">
    <source>
        <dbReference type="Google" id="ProtNLM"/>
    </source>
</evidence>
<name>A0ABN2MYR2_9PSEU</name>